<evidence type="ECO:0000256" key="7">
    <source>
        <dbReference type="SAM" id="Phobius"/>
    </source>
</evidence>
<dbReference type="HOGENOM" id="CLU_034180_16_0_0"/>
<feature type="transmembrane region" description="Helical" evidence="7">
    <location>
        <begin position="384"/>
        <end position="407"/>
    </location>
</feature>
<feature type="transmembrane region" description="Helical" evidence="7">
    <location>
        <begin position="229"/>
        <end position="253"/>
    </location>
</feature>
<dbReference type="CDD" id="cd06173">
    <property type="entry name" value="MFS_MefA_like"/>
    <property type="match status" value="1"/>
</dbReference>
<dbReference type="FunCoup" id="E8N1V3">
    <property type="interactions" value="142"/>
</dbReference>
<feature type="transmembrane region" description="Helical" evidence="7">
    <location>
        <begin position="16"/>
        <end position="41"/>
    </location>
</feature>
<keyword evidence="5 7" id="KW-1133">Transmembrane helix</keyword>
<dbReference type="PANTHER" id="PTHR43266:SF10">
    <property type="entry name" value="BACILYSIN EXPORTER BACE-RELATED"/>
    <property type="match status" value="1"/>
</dbReference>
<dbReference type="GO" id="GO:0005886">
    <property type="term" value="C:plasma membrane"/>
    <property type="evidence" value="ECO:0007669"/>
    <property type="project" value="UniProtKB-SubCell"/>
</dbReference>
<evidence type="ECO:0000313" key="8">
    <source>
        <dbReference type="EMBL" id="BAJ62708.1"/>
    </source>
</evidence>
<sequence length="428" mass="45557">MMSVTIDERSNWKRPFFIIWIGQAFSIVGSILVQFALVWWLTRETGSATVLATATIFSMLPGIFIGPFSGALVDRWNRKTIMLVADSLIALMTAGLVLVFWMGQAQVWHVLVVMLVRALGGTFHFPAMQASTSLMVPEKHLSRVAGLNQALNGVLNIAAPPLGAFLMSLLPIYQVLAIDIVTAAIAVGTLAFIHIPQPKRRPEGVLTPQALWGDVREGFRYLAHWPGMLILLGMATLVNLLMSPAFSLMPLMITRVFKGEAMHLGVMNSAEGLGVILGGLALSVWGGFKRKVHTSMAGLVGMGLGVILLGSAPAQMFGVALLGIGIAGFMNPITNGPLFALLQAKIAPEMQGRVFNLVGALASAASPLGLMLAAPVADYLGIRFWFWIAGVSCLVMAGVALSIPAVVHLEDVSGAPRSEGRSALAVQD</sequence>
<dbReference type="InterPro" id="IPR011701">
    <property type="entry name" value="MFS"/>
</dbReference>
<accession>E8N1V3</accession>
<dbReference type="AlphaFoldDB" id="E8N1V3"/>
<dbReference type="GO" id="GO:0022857">
    <property type="term" value="F:transmembrane transporter activity"/>
    <property type="evidence" value="ECO:0007669"/>
    <property type="project" value="InterPro"/>
</dbReference>
<dbReference type="PANTHER" id="PTHR43266">
    <property type="entry name" value="MACROLIDE-EFFLUX PROTEIN"/>
    <property type="match status" value="1"/>
</dbReference>
<feature type="transmembrane region" description="Helical" evidence="7">
    <location>
        <begin position="172"/>
        <end position="193"/>
    </location>
</feature>
<feature type="transmembrane region" description="Helical" evidence="7">
    <location>
        <begin position="320"/>
        <end position="342"/>
    </location>
</feature>
<dbReference type="EMBL" id="AP012029">
    <property type="protein sequence ID" value="BAJ62708.1"/>
    <property type="molecule type" value="Genomic_DNA"/>
</dbReference>
<gene>
    <name evidence="8" type="ordered locus">ANT_06740</name>
</gene>
<keyword evidence="4 7" id="KW-0812">Transmembrane</keyword>
<keyword evidence="6 7" id="KW-0472">Membrane</keyword>
<feature type="transmembrane region" description="Helical" evidence="7">
    <location>
        <begin position="80"/>
        <end position="101"/>
    </location>
</feature>
<evidence type="ECO:0000256" key="6">
    <source>
        <dbReference type="ARBA" id="ARBA00023136"/>
    </source>
</evidence>
<keyword evidence="2" id="KW-0813">Transport</keyword>
<dbReference type="InParanoid" id="E8N1V3"/>
<dbReference type="SUPFAM" id="SSF103473">
    <property type="entry name" value="MFS general substrate transporter"/>
    <property type="match status" value="1"/>
</dbReference>
<keyword evidence="9" id="KW-1185">Reference proteome</keyword>
<feature type="transmembrane region" description="Helical" evidence="7">
    <location>
        <begin position="47"/>
        <end position="68"/>
    </location>
</feature>
<comment type="subcellular location">
    <subcellularLocation>
        <location evidence="1">Cell membrane</location>
        <topology evidence="1">Multi-pass membrane protein</topology>
    </subcellularLocation>
</comment>
<evidence type="ECO:0000256" key="5">
    <source>
        <dbReference type="ARBA" id="ARBA00022989"/>
    </source>
</evidence>
<evidence type="ECO:0000256" key="3">
    <source>
        <dbReference type="ARBA" id="ARBA00022475"/>
    </source>
</evidence>
<evidence type="ECO:0000313" key="9">
    <source>
        <dbReference type="Proteomes" id="UP000008922"/>
    </source>
</evidence>
<dbReference type="Proteomes" id="UP000008922">
    <property type="component" value="Chromosome"/>
</dbReference>
<reference evidence="8 9" key="1">
    <citation type="submission" date="2010-12" db="EMBL/GenBank/DDBJ databases">
        <title>Whole genome sequence of Anaerolinea thermophila UNI-1.</title>
        <authorList>
            <person name="Narita-Yamada S."/>
            <person name="Kishi E."/>
            <person name="Watanabe Y."/>
            <person name="Takasaki K."/>
            <person name="Ankai A."/>
            <person name="Oguchi A."/>
            <person name="Fukui S."/>
            <person name="Takahashi M."/>
            <person name="Yashiro I."/>
            <person name="Hosoyama A."/>
            <person name="Sekiguchi Y."/>
            <person name="Hanada S."/>
            <person name="Fujita N."/>
        </authorList>
    </citation>
    <scope>NUCLEOTIDE SEQUENCE [LARGE SCALE GENOMIC DNA]</scope>
    <source>
        <strain evidence="9">DSM 14523 / JCM 11388 / NBRC 100420 / UNI-1</strain>
    </source>
</reference>
<name>E8N1V3_ANATU</name>
<feature type="transmembrane region" description="Helical" evidence="7">
    <location>
        <begin position="354"/>
        <end position="372"/>
    </location>
</feature>
<organism evidence="8 9">
    <name type="scientific">Anaerolinea thermophila (strain DSM 14523 / JCM 11388 / NBRC 100420 / UNI-1)</name>
    <dbReference type="NCBI Taxonomy" id="926569"/>
    <lineage>
        <taxon>Bacteria</taxon>
        <taxon>Bacillati</taxon>
        <taxon>Chloroflexota</taxon>
        <taxon>Anaerolineae</taxon>
        <taxon>Anaerolineales</taxon>
        <taxon>Anaerolineaceae</taxon>
        <taxon>Anaerolinea</taxon>
    </lineage>
</organism>
<keyword evidence="3" id="KW-1003">Cell membrane</keyword>
<dbReference type="Gene3D" id="1.20.1250.20">
    <property type="entry name" value="MFS general substrate transporter like domains"/>
    <property type="match status" value="1"/>
</dbReference>
<proteinExistence type="predicted"/>
<evidence type="ECO:0000256" key="1">
    <source>
        <dbReference type="ARBA" id="ARBA00004651"/>
    </source>
</evidence>
<dbReference type="eggNOG" id="COG2814">
    <property type="taxonomic scope" value="Bacteria"/>
</dbReference>
<dbReference type="KEGG" id="atm:ANT_06740"/>
<protein>
    <submittedName>
        <fullName evidence="8">Multidrug resistance protein</fullName>
    </submittedName>
</protein>
<evidence type="ECO:0000256" key="2">
    <source>
        <dbReference type="ARBA" id="ARBA00022448"/>
    </source>
</evidence>
<dbReference type="Pfam" id="PF07690">
    <property type="entry name" value="MFS_1"/>
    <property type="match status" value="1"/>
</dbReference>
<evidence type="ECO:0000256" key="4">
    <source>
        <dbReference type="ARBA" id="ARBA00022692"/>
    </source>
</evidence>
<feature type="transmembrane region" description="Helical" evidence="7">
    <location>
        <begin position="297"/>
        <end position="314"/>
    </location>
</feature>
<dbReference type="InterPro" id="IPR036259">
    <property type="entry name" value="MFS_trans_sf"/>
</dbReference>
<feature type="transmembrane region" description="Helical" evidence="7">
    <location>
        <begin position="265"/>
        <end position="285"/>
    </location>
</feature>
<dbReference type="STRING" id="926569.ANT_06740"/>